<dbReference type="InterPro" id="IPR036770">
    <property type="entry name" value="Ankyrin_rpt-contain_sf"/>
</dbReference>
<evidence type="ECO:0000259" key="5">
    <source>
        <dbReference type="PROSITE" id="PS50011"/>
    </source>
</evidence>
<dbReference type="Gene3D" id="1.10.510.10">
    <property type="entry name" value="Transferase(Phosphotransferase) domain 1"/>
    <property type="match status" value="1"/>
</dbReference>
<keyword evidence="2 3" id="KW-0040">ANK repeat</keyword>
<dbReference type="GO" id="GO:0005524">
    <property type="term" value="F:ATP binding"/>
    <property type="evidence" value="ECO:0007669"/>
    <property type="project" value="InterPro"/>
</dbReference>
<organism evidence="6 7">
    <name type="scientific">Lophium mytilinum</name>
    <dbReference type="NCBI Taxonomy" id="390894"/>
    <lineage>
        <taxon>Eukaryota</taxon>
        <taxon>Fungi</taxon>
        <taxon>Dikarya</taxon>
        <taxon>Ascomycota</taxon>
        <taxon>Pezizomycotina</taxon>
        <taxon>Dothideomycetes</taxon>
        <taxon>Pleosporomycetidae</taxon>
        <taxon>Mytilinidiales</taxon>
        <taxon>Mytilinidiaceae</taxon>
        <taxon>Lophium</taxon>
    </lineage>
</organism>
<dbReference type="Pfam" id="PF12796">
    <property type="entry name" value="Ank_2"/>
    <property type="match status" value="1"/>
</dbReference>
<evidence type="ECO:0000256" key="2">
    <source>
        <dbReference type="ARBA" id="ARBA00023043"/>
    </source>
</evidence>
<evidence type="ECO:0000256" key="3">
    <source>
        <dbReference type="PROSITE-ProRule" id="PRU00023"/>
    </source>
</evidence>
<dbReference type="SMART" id="SM00220">
    <property type="entry name" value="S_TKc"/>
    <property type="match status" value="1"/>
</dbReference>
<dbReference type="PANTHER" id="PTHR24198">
    <property type="entry name" value="ANKYRIN REPEAT AND PROTEIN KINASE DOMAIN-CONTAINING PROTEIN"/>
    <property type="match status" value="1"/>
</dbReference>
<dbReference type="PROSITE" id="PS50088">
    <property type="entry name" value="ANK_REPEAT"/>
    <property type="match status" value="2"/>
</dbReference>
<evidence type="ECO:0000313" key="6">
    <source>
        <dbReference type="EMBL" id="KAF2489531.1"/>
    </source>
</evidence>
<evidence type="ECO:0000256" key="4">
    <source>
        <dbReference type="SAM" id="MobiDB-lite"/>
    </source>
</evidence>
<dbReference type="InterPro" id="IPR000719">
    <property type="entry name" value="Prot_kinase_dom"/>
</dbReference>
<dbReference type="PROSITE" id="PS50297">
    <property type="entry name" value="ANK_REP_REGION"/>
    <property type="match status" value="2"/>
</dbReference>
<dbReference type="Pfam" id="PF00069">
    <property type="entry name" value="Pkinase"/>
    <property type="match status" value="1"/>
</dbReference>
<evidence type="ECO:0000313" key="7">
    <source>
        <dbReference type="Proteomes" id="UP000799750"/>
    </source>
</evidence>
<accession>A0A6A6QBK9</accession>
<feature type="repeat" description="ANK" evidence="3">
    <location>
        <begin position="843"/>
        <end position="875"/>
    </location>
</feature>
<dbReference type="InterPro" id="IPR008271">
    <property type="entry name" value="Ser/Thr_kinase_AS"/>
</dbReference>
<dbReference type="SUPFAM" id="SSF48403">
    <property type="entry name" value="Ankyrin repeat"/>
    <property type="match status" value="2"/>
</dbReference>
<dbReference type="Gene3D" id="1.25.40.20">
    <property type="entry name" value="Ankyrin repeat-containing domain"/>
    <property type="match status" value="4"/>
</dbReference>
<evidence type="ECO:0000256" key="1">
    <source>
        <dbReference type="ARBA" id="ARBA00022737"/>
    </source>
</evidence>
<dbReference type="EMBL" id="MU004199">
    <property type="protein sequence ID" value="KAF2489531.1"/>
    <property type="molecule type" value="Genomic_DNA"/>
</dbReference>
<dbReference type="GO" id="GO:0004672">
    <property type="term" value="F:protein kinase activity"/>
    <property type="evidence" value="ECO:0007669"/>
    <property type="project" value="InterPro"/>
</dbReference>
<dbReference type="CDD" id="cd00180">
    <property type="entry name" value="PKc"/>
    <property type="match status" value="1"/>
</dbReference>
<reference evidence="6" key="1">
    <citation type="journal article" date="2020" name="Stud. Mycol.">
        <title>101 Dothideomycetes genomes: a test case for predicting lifestyles and emergence of pathogens.</title>
        <authorList>
            <person name="Haridas S."/>
            <person name="Albert R."/>
            <person name="Binder M."/>
            <person name="Bloem J."/>
            <person name="Labutti K."/>
            <person name="Salamov A."/>
            <person name="Andreopoulos B."/>
            <person name="Baker S."/>
            <person name="Barry K."/>
            <person name="Bills G."/>
            <person name="Bluhm B."/>
            <person name="Cannon C."/>
            <person name="Castanera R."/>
            <person name="Culley D."/>
            <person name="Daum C."/>
            <person name="Ezra D."/>
            <person name="Gonzalez J."/>
            <person name="Henrissat B."/>
            <person name="Kuo A."/>
            <person name="Liang C."/>
            <person name="Lipzen A."/>
            <person name="Lutzoni F."/>
            <person name="Magnuson J."/>
            <person name="Mondo S."/>
            <person name="Nolan M."/>
            <person name="Ohm R."/>
            <person name="Pangilinan J."/>
            <person name="Park H.-J."/>
            <person name="Ramirez L."/>
            <person name="Alfaro M."/>
            <person name="Sun H."/>
            <person name="Tritt A."/>
            <person name="Yoshinaga Y."/>
            <person name="Zwiers L.-H."/>
            <person name="Turgeon B."/>
            <person name="Goodwin S."/>
            <person name="Spatafora J."/>
            <person name="Crous P."/>
            <person name="Grigoriev I."/>
        </authorList>
    </citation>
    <scope>NUCLEOTIDE SEQUENCE</scope>
    <source>
        <strain evidence="6">CBS 269.34</strain>
    </source>
</reference>
<dbReference type="SMART" id="SM00248">
    <property type="entry name" value="ANK"/>
    <property type="match status" value="8"/>
</dbReference>
<name>A0A6A6QBK9_9PEZI</name>
<dbReference type="Proteomes" id="UP000799750">
    <property type="component" value="Unassembled WGS sequence"/>
</dbReference>
<feature type="domain" description="Protein kinase" evidence="5">
    <location>
        <begin position="178"/>
        <end position="502"/>
    </location>
</feature>
<keyword evidence="1" id="KW-0677">Repeat</keyword>
<proteinExistence type="predicted"/>
<dbReference type="PROSITE" id="PS00108">
    <property type="entry name" value="PROTEIN_KINASE_ST"/>
    <property type="match status" value="1"/>
</dbReference>
<dbReference type="PROSITE" id="PS50011">
    <property type="entry name" value="PROTEIN_KINASE_DOM"/>
    <property type="match status" value="1"/>
</dbReference>
<feature type="region of interest" description="Disordered" evidence="4">
    <location>
        <begin position="1"/>
        <end position="86"/>
    </location>
</feature>
<keyword evidence="7" id="KW-1185">Reference proteome</keyword>
<dbReference type="InterPro" id="IPR011009">
    <property type="entry name" value="Kinase-like_dom_sf"/>
</dbReference>
<sequence length="1392" mass="155545">MAVNDGRGSLTEDEWGFSTPSNDAADQPPKTSQHSLNEDDWGFPTNNTGDTSPKPDTHSAEEDEWGFPIDNKGEATSKPGEPSVDEDEWGFAIDQANAATVNDASDLLKKWGLDSEPTSPTGAPNVSDDLAGAAESLFEGWKTATRTGNIGTSLSTFITILSSLDISGPEHLLIRSLKQRAVKIGQGSQFSVFFDNSPIGEDDGKGNITQRKGRVVKRVRISKMALSSEEELGFNEQYLQTLRHLELEVLSLGLLRHRNIVRLLSWGYDYQDRYTPIPVLFMEAALAPLDEFLSLEKKSEGLLVALGVKRWDVKYHFALDVAAGLEAIHSLNIVHGDVKPENVLVFRNDDPKVPYVAKLSDFGVCVDMRIDGQKVTPESYLGTSSWTGSEVGIGQWNDETHGIFTQELLKKFDSYSFGLTLLSIMGAYGGLPPITKEPGLGRGFGLLKEIENSLKEAKGCPEGILTQVKAASKKLLAIKPCERPLPSPILLRTDLPAYVDWLQVSTSVQQTQQRKRNGHAYWFSLDIHVLRSLDQQYTQQEKRGKSSGFSGESLFGMAEACSQQPTDGSADKILNFLLASAEKGYTPARAICAKVYEAFDRQLDVDEKTLTHWESEAVADGFMFYRHPFLEEERHEGQRQLFRRNGGYCDDPFLSMAPILATARDLNRLTIWLSKFSIDSAVDSIGNTIMHVCAALGEVDSVRLLLDRSKADLFNENEETPLYKACQAGHTAVVQLLLRNGHRATPTKDMNVSPLHWLFNFPESDIQQIAEAMVKSGGADVSHMIKPPRYYENASKYLMKHFPFEFPLGTPFHWAAFARNRTALDVLLSLGAKIDATYDNGNHGTTPLAQAVCTEDAPLVAYLLERGTDTSVNNKEGRNPLHLMSLGAGNENPLSSTKWDTWVRHGNWRNSVQSAKDVVQLLVHAGVDIEARATGYGKRTPLLMASDPIYMKEHVVQALLEEGANADAQMDRSDFNVLHLWCTADPSLLRYPHVFKDFFAYIIEKVNNLDCQAGAMEETVLHQMVKTQMPAEKLFEYIELLFADPKHSPNMNARNRDGNTPLMVACLGLPEGIVERIGFLLKRGAQPSLMNNYQENFILRLVENYTLMDADTLSALQLLFSHESLTPEVLQKFIKETSLTALTECASQGRMKTLSYLLQLGMRNRVNETVTVRRTVKTVLDEAFFSANSARFIYIRNASDLLTKEEIEEAEQKNHLYTSDSGVVNRYGGASAARAKESYWAYPEIFALLQSHGAVRIQQAEHRGPSWRDAIDLPVLGMTKNTQPNLDHWRPLYDLEELEDGWEEAAYEEFMDSYSYLSEEDLATLEVPILAFERWPKLVEMLSAKNGWYRGVLRDGRSVEVKMMAKGQGGIEQVRDLKGRTLNVKEILERGY</sequence>
<protein>
    <submittedName>
        <fullName evidence="6">Ankyrin</fullName>
    </submittedName>
</protein>
<feature type="repeat" description="ANK" evidence="3">
    <location>
        <begin position="717"/>
        <end position="749"/>
    </location>
</feature>
<gene>
    <name evidence="6" type="ORF">BU16DRAFT_531803</name>
</gene>
<feature type="compositionally biased region" description="Polar residues" evidence="4">
    <location>
        <begin position="18"/>
        <end position="35"/>
    </location>
</feature>
<dbReference type="InterPro" id="IPR002110">
    <property type="entry name" value="Ankyrin_rpt"/>
</dbReference>
<dbReference type="SUPFAM" id="SSF56112">
    <property type="entry name" value="Protein kinase-like (PK-like)"/>
    <property type="match status" value="1"/>
</dbReference>
<dbReference type="PANTHER" id="PTHR24198:SF165">
    <property type="entry name" value="ANKYRIN REPEAT-CONTAINING PROTEIN-RELATED"/>
    <property type="match status" value="1"/>
</dbReference>
<dbReference type="OrthoDB" id="3918771at2759"/>